<dbReference type="AlphaFoldDB" id="E0UB81"/>
<comment type="pathway">
    <text evidence="1 7 8">Carbohydrate degradation; glycolysis; D-glyceraldehyde 3-phosphate and glycerone phosphate from D-glucose: step 2/4.</text>
</comment>
<dbReference type="InterPro" id="IPR046348">
    <property type="entry name" value="SIS_dom_sf"/>
</dbReference>
<dbReference type="InterPro" id="IPR035482">
    <property type="entry name" value="SIS_PGI_2"/>
</dbReference>
<gene>
    <name evidence="7" type="primary">pgi</name>
    <name evidence="9" type="ordered locus">Cyan7822_4412</name>
</gene>
<dbReference type="InterPro" id="IPR001672">
    <property type="entry name" value="G6P_Isomerase"/>
</dbReference>
<dbReference type="NCBIfam" id="NF010696">
    <property type="entry name" value="PRK14096.1"/>
    <property type="match status" value="1"/>
</dbReference>
<dbReference type="Gene3D" id="3.40.50.10490">
    <property type="entry name" value="Glucose-6-phosphate isomerase like protein, domain 1"/>
    <property type="match status" value="2"/>
</dbReference>
<keyword evidence="5 7" id="KW-0413">Isomerase</keyword>
<feature type="active site" evidence="7">
    <location>
        <position position="349"/>
    </location>
</feature>
<dbReference type="KEGG" id="cyj:Cyan7822_4412"/>
<evidence type="ECO:0000256" key="7">
    <source>
        <dbReference type="HAMAP-Rule" id="MF_00473"/>
    </source>
</evidence>
<dbReference type="FunFam" id="3.40.50.10490:FF:000023">
    <property type="entry name" value="Glucose-6-phosphate isomerase"/>
    <property type="match status" value="1"/>
</dbReference>
<dbReference type="GO" id="GO:0006096">
    <property type="term" value="P:glycolytic process"/>
    <property type="evidence" value="ECO:0007669"/>
    <property type="project" value="UniProtKB-UniRule"/>
</dbReference>
<dbReference type="UniPathway" id="UPA00138"/>
<evidence type="ECO:0000256" key="2">
    <source>
        <dbReference type="ARBA" id="ARBA00006604"/>
    </source>
</evidence>
<evidence type="ECO:0000256" key="5">
    <source>
        <dbReference type="ARBA" id="ARBA00023235"/>
    </source>
</evidence>
<dbReference type="RefSeq" id="WP_013324389.1">
    <property type="nucleotide sequence ID" value="NC_014501.1"/>
</dbReference>
<dbReference type="HAMAP" id="MF_00473">
    <property type="entry name" value="G6P_isomerase"/>
    <property type="match status" value="1"/>
</dbReference>
<dbReference type="PROSITE" id="PS00174">
    <property type="entry name" value="P_GLUCOSE_ISOMERASE_2"/>
    <property type="match status" value="1"/>
</dbReference>
<dbReference type="HOGENOM" id="CLU_033288_0_0_3"/>
<keyword evidence="4 7" id="KW-0324">Glycolysis</keyword>
<dbReference type="InterPro" id="IPR035476">
    <property type="entry name" value="SIS_PGI_1"/>
</dbReference>
<proteinExistence type="inferred from homology"/>
<dbReference type="EC" id="5.3.1.9" evidence="7"/>
<keyword evidence="7" id="KW-0963">Cytoplasm</keyword>
<sequence>MVYQALWQRYLDWLYYHPGLGFYVDVSRVRFDDPFLETIKPKFEKAFKDTEELEKGAIANPDEGRMVGHYWLRAPELAPNDDVRKEITEPLKAIEAFAAKVLDGTIKPPTADKFTDVISIGIGGSALGPQFVSEALAGDFPPMAIHFIDNTDPAGIDSLLTRLKDRLKSTLVIVTSKSGGTPETRNGMLEVRHAYEQSGLDFPKYAVAVTMPGSKMDQVAHDWLARFAMQDWVGGRTSELSPVGLLPAALQGIDIQAMLAGAKEMDVATRVQDIKTNPSALLALSWYYVGNGKGEKDMVVLPYKDSLSLLSRYLQQLVMESLGKEKDLDGNIVHQGIAVYGNKGSTDQHAYVQQLRDGVPNFFVTFIEVLEDRQGPSIDLEPGVTSGDYLSGFIQGTRQALYENNRDSITITIPQVNPRTVGALIALYERAVTYYGFLVNINAYHQPGVEAGKKAAASILELQQGVVNVLKDAGTGLDLTTLAEKAGHPESVEAVYKIVRHLAANNRGVVLTGDFGKPASLKVSLG</sequence>
<evidence type="ECO:0000256" key="1">
    <source>
        <dbReference type="ARBA" id="ARBA00004926"/>
    </source>
</evidence>
<dbReference type="eggNOG" id="COG0166">
    <property type="taxonomic scope" value="Bacteria"/>
</dbReference>
<evidence type="ECO:0000313" key="10">
    <source>
        <dbReference type="Proteomes" id="UP000008206"/>
    </source>
</evidence>
<comment type="function">
    <text evidence="7">Catalyzes the reversible isomerization of glucose-6-phosphate to fructose-6-phosphate.</text>
</comment>
<dbReference type="Pfam" id="PF00342">
    <property type="entry name" value="PGI"/>
    <property type="match status" value="2"/>
</dbReference>
<dbReference type="Proteomes" id="UP000008206">
    <property type="component" value="Chromosome"/>
</dbReference>
<dbReference type="GO" id="GO:0048029">
    <property type="term" value="F:monosaccharide binding"/>
    <property type="evidence" value="ECO:0007669"/>
    <property type="project" value="TreeGrafter"/>
</dbReference>
<evidence type="ECO:0000256" key="6">
    <source>
        <dbReference type="ARBA" id="ARBA00029321"/>
    </source>
</evidence>
<dbReference type="GO" id="GO:0051156">
    <property type="term" value="P:glucose 6-phosphate metabolic process"/>
    <property type="evidence" value="ECO:0007669"/>
    <property type="project" value="TreeGrafter"/>
</dbReference>
<dbReference type="SUPFAM" id="SSF53697">
    <property type="entry name" value="SIS domain"/>
    <property type="match status" value="1"/>
</dbReference>
<evidence type="ECO:0000256" key="8">
    <source>
        <dbReference type="RuleBase" id="RU000612"/>
    </source>
</evidence>
<comment type="similarity">
    <text evidence="2 7 8">Belongs to the GPI family.</text>
</comment>
<keyword evidence="3 7" id="KW-0312">Gluconeogenesis</keyword>
<feature type="active site" description="Proton donor" evidence="7">
    <location>
        <position position="320"/>
    </location>
</feature>
<dbReference type="InterPro" id="IPR018189">
    <property type="entry name" value="Phosphoglucose_isomerase_CS"/>
</dbReference>
<dbReference type="PANTHER" id="PTHR11469:SF1">
    <property type="entry name" value="GLUCOSE-6-PHOSPHATE ISOMERASE"/>
    <property type="match status" value="1"/>
</dbReference>
<organism evidence="9 10">
    <name type="scientific">Gloeothece verrucosa (strain PCC 7822)</name>
    <name type="common">Cyanothece sp. (strain PCC 7822)</name>
    <dbReference type="NCBI Taxonomy" id="497965"/>
    <lineage>
        <taxon>Bacteria</taxon>
        <taxon>Bacillati</taxon>
        <taxon>Cyanobacteriota</taxon>
        <taxon>Cyanophyceae</taxon>
        <taxon>Oscillatoriophycideae</taxon>
        <taxon>Chroococcales</taxon>
        <taxon>Aphanothecaceae</taxon>
        <taxon>Gloeothece</taxon>
        <taxon>Gloeothece verrucosa</taxon>
    </lineage>
</organism>
<reference evidence="10" key="1">
    <citation type="journal article" date="2011" name="MBio">
        <title>Novel metabolic attributes of the genus Cyanothece, comprising a group of unicellular nitrogen-fixing Cyanobacteria.</title>
        <authorList>
            <person name="Bandyopadhyay A."/>
            <person name="Elvitigala T."/>
            <person name="Welsh E."/>
            <person name="Stockel J."/>
            <person name="Liberton M."/>
            <person name="Min H."/>
            <person name="Sherman L.A."/>
            <person name="Pakrasi H.B."/>
        </authorList>
    </citation>
    <scope>NUCLEOTIDE SEQUENCE [LARGE SCALE GENOMIC DNA]</scope>
    <source>
        <strain evidence="10">PCC 7822</strain>
    </source>
</reference>
<dbReference type="PROSITE" id="PS51463">
    <property type="entry name" value="P_GLUCOSE_ISOMERASE_3"/>
    <property type="match status" value="1"/>
</dbReference>
<comment type="subcellular location">
    <subcellularLocation>
        <location evidence="7">Cytoplasm</location>
    </subcellularLocation>
</comment>
<dbReference type="UniPathway" id="UPA00109">
    <property type="reaction ID" value="UER00181"/>
</dbReference>
<comment type="catalytic activity">
    <reaction evidence="6 7 8">
        <text>alpha-D-glucose 6-phosphate = beta-D-fructose 6-phosphate</text>
        <dbReference type="Rhea" id="RHEA:11816"/>
        <dbReference type="ChEBI" id="CHEBI:57634"/>
        <dbReference type="ChEBI" id="CHEBI:58225"/>
        <dbReference type="EC" id="5.3.1.9"/>
    </reaction>
</comment>
<dbReference type="CDD" id="cd05015">
    <property type="entry name" value="SIS_PGI_1"/>
    <property type="match status" value="1"/>
</dbReference>
<evidence type="ECO:0000313" key="9">
    <source>
        <dbReference type="EMBL" id="ADN16326.1"/>
    </source>
</evidence>
<dbReference type="PRINTS" id="PR00662">
    <property type="entry name" value="G6PISOMERASE"/>
</dbReference>
<feature type="active site" evidence="7">
    <location>
        <position position="453"/>
    </location>
</feature>
<dbReference type="OrthoDB" id="140919at2"/>
<comment type="pathway">
    <text evidence="7">Carbohydrate biosynthesis; gluconeogenesis.</text>
</comment>
<dbReference type="FunFam" id="3.40.50.10490:FF:000021">
    <property type="entry name" value="Glucose-6-phosphate isomerase"/>
    <property type="match status" value="1"/>
</dbReference>
<dbReference type="STRING" id="497965.Cyan7822_4412"/>
<name>E0UB81_GLOV7</name>
<dbReference type="CDD" id="cd05016">
    <property type="entry name" value="SIS_PGI_2"/>
    <property type="match status" value="1"/>
</dbReference>
<dbReference type="EMBL" id="CP002198">
    <property type="protein sequence ID" value="ADN16326.1"/>
    <property type="molecule type" value="Genomic_DNA"/>
</dbReference>
<dbReference type="PANTHER" id="PTHR11469">
    <property type="entry name" value="GLUCOSE-6-PHOSPHATE ISOMERASE"/>
    <property type="match status" value="1"/>
</dbReference>
<dbReference type="GO" id="GO:0004347">
    <property type="term" value="F:glucose-6-phosphate isomerase activity"/>
    <property type="evidence" value="ECO:0007669"/>
    <property type="project" value="UniProtKB-UniRule"/>
</dbReference>
<dbReference type="GO" id="GO:0006094">
    <property type="term" value="P:gluconeogenesis"/>
    <property type="evidence" value="ECO:0007669"/>
    <property type="project" value="UniProtKB-UniRule"/>
</dbReference>
<evidence type="ECO:0000256" key="3">
    <source>
        <dbReference type="ARBA" id="ARBA00022432"/>
    </source>
</evidence>
<accession>E0UB81</accession>
<keyword evidence="10" id="KW-1185">Reference proteome</keyword>
<dbReference type="GO" id="GO:0005829">
    <property type="term" value="C:cytosol"/>
    <property type="evidence" value="ECO:0007669"/>
    <property type="project" value="TreeGrafter"/>
</dbReference>
<protein>
    <recommendedName>
        <fullName evidence="7">Glucose-6-phosphate isomerase</fullName>
        <shortName evidence="7">GPI</shortName>
        <ecNumber evidence="7">5.3.1.9</ecNumber>
    </recommendedName>
    <alternativeName>
        <fullName evidence="7">Phosphoglucose isomerase</fullName>
        <shortName evidence="7">PGI</shortName>
    </alternativeName>
    <alternativeName>
        <fullName evidence="7">Phosphohexose isomerase</fullName>
        <shortName evidence="7">PHI</shortName>
    </alternativeName>
</protein>
<dbReference type="GO" id="GO:0097367">
    <property type="term" value="F:carbohydrate derivative binding"/>
    <property type="evidence" value="ECO:0007669"/>
    <property type="project" value="InterPro"/>
</dbReference>
<evidence type="ECO:0000256" key="4">
    <source>
        <dbReference type="ARBA" id="ARBA00023152"/>
    </source>
</evidence>